<keyword evidence="4 7" id="KW-0064">Aspartyl protease</keyword>
<dbReference type="GO" id="GO:0006508">
    <property type="term" value="P:proteolysis"/>
    <property type="evidence" value="ECO:0007669"/>
    <property type="project" value="UniProtKB-KW"/>
</dbReference>
<feature type="domain" description="Peptidase A1" evidence="8">
    <location>
        <begin position="61"/>
        <end position="401"/>
    </location>
</feature>
<evidence type="ECO:0000313" key="10">
    <source>
        <dbReference type="EnsemblFungi" id="MAPG_06814T0"/>
    </source>
</evidence>
<organism evidence="10 11">
    <name type="scientific">Magnaporthiopsis poae (strain ATCC 64411 / 73-15)</name>
    <name type="common">Kentucky bluegrass fungus</name>
    <name type="synonym">Magnaporthe poae</name>
    <dbReference type="NCBI Taxonomy" id="644358"/>
    <lineage>
        <taxon>Eukaryota</taxon>
        <taxon>Fungi</taxon>
        <taxon>Dikarya</taxon>
        <taxon>Ascomycota</taxon>
        <taxon>Pezizomycotina</taxon>
        <taxon>Sordariomycetes</taxon>
        <taxon>Sordariomycetidae</taxon>
        <taxon>Magnaporthales</taxon>
        <taxon>Magnaporthaceae</taxon>
        <taxon>Magnaporthiopsis</taxon>
    </lineage>
</organism>
<dbReference type="PRINTS" id="PR00792">
    <property type="entry name" value="PEPSIN"/>
</dbReference>
<accession>A0A0C4E322</accession>
<dbReference type="EMBL" id="GL876970">
    <property type="protein sequence ID" value="KLU87823.1"/>
    <property type="molecule type" value="Genomic_DNA"/>
</dbReference>
<evidence type="ECO:0000256" key="1">
    <source>
        <dbReference type="ARBA" id="ARBA00007447"/>
    </source>
</evidence>
<dbReference type="Proteomes" id="UP000011715">
    <property type="component" value="Unassembled WGS sequence"/>
</dbReference>
<reference evidence="9" key="2">
    <citation type="submission" date="2010-05" db="EMBL/GenBank/DDBJ databases">
        <title>The Genome Sequence of Magnaporthe poae strain ATCC 64411.</title>
        <authorList>
            <consortium name="The Broad Institute Genome Sequencing Platform"/>
            <consortium name="Broad Institute Genome Sequencing Center for Infectious Disease"/>
            <person name="Ma L.-J."/>
            <person name="Dead R."/>
            <person name="Young S."/>
            <person name="Zeng Q."/>
            <person name="Koehrsen M."/>
            <person name="Alvarado L."/>
            <person name="Berlin A."/>
            <person name="Chapman S.B."/>
            <person name="Chen Z."/>
            <person name="Freedman E."/>
            <person name="Gellesch M."/>
            <person name="Goldberg J."/>
            <person name="Griggs A."/>
            <person name="Gujja S."/>
            <person name="Heilman E.R."/>
            <person name="Heiman D."/>
            <person name="Hepburn T."/>
            <person name="Howarth C."/>
            <person name="Jen D."/>
            <person name="Larson L."/>
            <person name="Mehta T."/>
            <person name="Neiman D."/>
            <person name="Pearson M."/>
            <person name="Roberts A."/>
            <person name="Saif S."/>
            <person name="Shea T."/>
            <person name="Shenoy N."/>
            <person name="Sisk P."/>
            <person name="Stolte C."/>
            <person name="Sykes S."/>
            <person name="Walk T."/>
            <person name="White J."/>
            <person name="Yandava C."/>
            <person name="Haas B."/>
            <person name="Nusbaum C."/>
            <person name="Birren B."/>
        </authorList>
    </citation>
    <scope>NUCLEOTIDE SEQUENCE</scope>
    <source>
        <strain evidence="9">ATCC 64411</strain>
    </source>
</reference>
<dbReference type="PROSITE" id="PS51767">
    <property type="entry name" value="PEPTIDASE_A1"/>
    <property type="match status" value="1"/>
</dbReference>
<evidence type="ECO:0000256" key="3">
    <source>
        <dbReference type="ARBA" id="ARBA00022729"/>
    </source>
</evidence>
<dbReference type="EMBL" id="ADBL01001642">
    <property type="status" value="NOT_ANNOTATED_CDS"/>
    <property type="molecule type" value="Genomic_DNA"/>
</dbReference>
<dbReference type="EnsemblFungi" id="MAPG_06814T0">
    <property type="protein sequence ID" value="MAPG_06814T0"/>
    <property type="gene ID" value="MAPG_06814"/>
</dbReference>
<evidence type="ECO:0000259" key="8">
    <source>
        <dbReference type="PROSITE" id="PS51767"/>
    </source>
</evidence>
<dbReference type="InterPro" id="IPR021109">
    <property type="entry name" value="Peptidase_aspartic_dom_sf"/>
</dbReference>
<sequence length="484" mass="51930">MRIPAAAVSGSLLVAASQAIEGVIQFDIQRRQLQPRVRLDKRAPADTFEEVITNDRSRGGYFLTCNVGNPPQNLTLQLDTGSSDIWVPASSACKPSAKKPNGCSLGSFTSSDSKGFKTVGKDKFSIVYLDGTHAKGDYFTDRFAIGSATVTNLTMGLGLDGDIPYGLAGIGYPLNEAIVTTNHSSSPYPNLPATMVNDGMIRTNAYSLWLNDLQSSTGNVLFGGIDTRKYTGNLTRIKIYEDDKSGNYTSFLVALTSLEAHSSSGKDTLTSKSFPIPVVLDSGTTLSYLPQDLAQQTWRETGAVWSDDMGLAMIPCSMQKSKGIFEFWFAGPNGPRIQVQMDELVLEMTEGLKFTAGVYKGQKACTFGVQNFTGNPFILGDTFLRSAYVVYDLVNNEVGIAPTDFNSTSSNIIAFPSNGAPIPSATVAPNQEQATVKPLVTTPAFVAQTGFYEGVRKSASPPTLLDIRLSLLAAGATLIFALAW</sequence>
<reference evidence="11" key="1">
    <citation type="submission" date="2010-05" db="EMBL/GenBank/DDBJ databases">
        <title>The genome sequence of Magnaporthe poae strain ATCC 64411.</title>
        <authorList>
            <person name="Ma L.-J."/>
            <person name="Dead R."/>
            <person name="Young S."/>
            <person name="Zeng Q."/>
            <person name="Koehrsen M."/>
            <person name="Alvarado L."/>
            <person name="Berlin A."/>
            <person name="Chapman S.B."/>
            <person name="Chen Z."/>
            <person name="Freedman E."/>
            <person name="Gellesch M."/>
            <person name="Goldberg J."/>
            <person name="Griggs A."/>
            <person name="Gujja S."/>
            <person name="Heilman E.R."/>
            <person name="Heiman D."/>
            <person name="Hepburn T."/>
            <person name="Howarth C."/>
            <person name="Jen D."/>
            <person name="Larson L."/>
            <person name="Mehta T."/>
            <person name="Neiman D."/>
            <person name="Pearson M."/>
            <person name="Roberts A."/>
            <person name="Saif S."/>
            <person name="Shea T."/>
            <person name="Shenoy N."/>
            <person name="Sisk P."/>
            <person name="Stolte C."/>
            <person name="Sykes S."/>
            <person name="Walk T."/>
            <person name="White J."/>
            <person name="Yandava C."/>
            <person name="Haas B."/>
            <person name="Nusbaum C."/>
            <person name="Birren B."/>
        </authorList>
    </citation>
    <scope>NUCLEOTIDE SEQUENCE [LARGE SCALE GENOMIC DNA]</scope>
    <source>
        <strain evidence="11">ATCC 64411 / 73-15</strain>
    </source>
</reference>
<evidence type="ECO:0000256" key="5">
    <source>
        <dbReference type="ARBA" id="ARBA00022801"/>
    </source>
</evidence>
<reference evidence="10" key="5">
    <citation type="submission" date="2015-06" db="UniProtKB">
        <authorList>
            <consortium name="EnsemblFungi"/>
        </authorList>
    </citation>
    <scope>IDENTIFICATION</scope>
    <source>
        <strain evidence="10">ATCC 64411</strain>
    </source>
</reference>
<keyword evidence="2 7" id="KW-0645">Protease</keyword>
<dbReference type="OrthoDB" id="771136at2759"/>
<dbReference type="CDD" id="cd05474">
    <property type="entry name" value="SAP_like"/>
    <property type="match status" value="1"/>
</dbReference>
<feature type="active site" evidence="6">
    <location>
        <position position="281"/>
    </location>
</feature>
<dbReference type="PROSITE" id="PS00141">
    <property type="entry name" value="ASP_PROTEASE"/>
    <property type="match status" value="1"/>
</dbReference>
<reference evidence="10" key="4">
    <citation type="journal article" date="2015" name="G3 (Bethesda)">
        <title>Genome sequences of three phytopathogenic species of the Magnaporthaceae family of fungi.</title>
        <authorList>
            <person name="Okagaki L.H."/>
            <person name="Nunes C.C."/>
            <person name="Sailsbery J."/>
            <person name="Clay B."/>
            <person name="Brown D."/>
            <person name="John T."/>
            <person name="Oh Y."/>
            <person name="Young N."/>
            <person name="Fitzgerald M."/>
            <person name="Haas B.J."/>
            <person name="Zeng Q."/>
            <person name="Young S."/>
            <person name="Adiconis X."/>
            <person name="Fan L."/>
            <person name="Levin J.Z."/>
            <person name="Mitchell T.K."/>
            <person name="Okubara P.A."/>
            <person name="Farman M.L."/>
            <person name="Kohn L.M."/>
            <person name="Birren B."/>
            <person name="Ma L.-J."/>
            <person name="Dean R.A."/>
        </authorList>
    </citation>
    <scope>NUCLEOTIDE SEQUENCE</scope>
    <source>
        <strain evidence="10">ATCC 64411 / 73-15</strain>
    </source>
</reference>
<evidence type="ECO:0000256" key="7">
    <source>
        <dbReference type="RuleBase" id="RU000454"/>
    </source>
</evidence>
<feature type="active site" evidence="6">
    <location>
        <position position="79"/>
    </location>
</feature>
<dbReference type="PANTHER" id="PTHR47966:SF65">
    <property type="entry name" value="ASPARTIC-TYPE ENDOPEPTIDASE"/>
    <property type="match status" value="1"/>
</dbReference>
<proteinExistence type="inferred from homology"/>
<dbReference type="InterPro" id="IPR001969">
    <property type="entry name" value="Aspartic_peptidase_AS"/>
</dbReference>
<keyword evidence="11" id="KW-1185">Reference proteome</keyword>
<evidence type="ECO:0000313" key="9">
    <source>
        <dbReference type="EMBL" id="KLU87823.1"/>
    </source>
</evidence>
<dbReference type="OMA" id="TYLPQDM"/>
<dbReference type="GO" id="GO:0004190">
    <property type="term" value="F:aspartic-type endopeptidase activity"/>
    <property type="evidence" value="ECO:0007669"/>
    <property type="project" value="UniProtKB-KW"/>
</dbReference>
<evidence type="ECO:0000313" key="11">
    <source>
        <dbReference type="Proteomes" id="UP000011715"/>
    </source>
</evidence>
<dbReference type="SUPFAM" id="SSF50630">
    <property type="entry name" value="Acid proteases"/>
    <property type="match status" value="1"/>
</dbReference>
<dbReference type="Pfam" id="PF00026">
    <property type="entry name" value="Asp"/>
    <property type="match status" value="1"/>
</dbReference>
<gene>
    <name evidence="9" type="ORF">MAPG_06814</name>
</gene>
<evidence type="ECO:0000256" key="6">
    <source>
        <dbReference type="PIRSR" id="PIRSR601461-1"/>
    </source>
</evidence>
<dbReference type="STRING" id="644358.A0A0C4E322"/>
<name>A0A0C4E322_MAGP6</name>
<dbReference type="PANTHER" id="PTHR47966">
    <property type="entry name" value="BETA-SITE APP-CLEAVING ENZYME, ISOFORM A-RELATED"/>
    <property type="match status" value="1"/>
</dbReference>
<dbReference type="InterPro" id="IPR033876">
    <property type="entry name" value="SAP-like"/>
</dbReference>
<keyword evidence="3" id="KW-0732">Signal</keyword>
<dbReference type="AlphaFoldDB" id="A0A0C4E322"/>
<evidence type="ECO:0000256" key="4">
    <source>
        <dbReference type="ARBA" id="ARBA00022750"/>
    </source>
</evidence>
<evidence type="ECO:0000256" key="2">
    <source>
        <dbReference type="ARBA" id="ARBA00022670"/>
    </source>
</evidence>
<dbReference type="Gene3D" id="2.40.70.10">
    <property type="entry name" value="Acid Proteases"/>
    <property type="match status" value="2"/>
</dbReference>
<reference evidence="9" key="3">
    <citation type="submission" date="2011-03" db="EMBL/GenBank/DDBJ databases">
        <title>Annotation of Magnaporthe poae ATCC 64411.</title>
        <authorList>
            <person name="Ma L.-J."/>
            <person name="Dead R."/>
            <person name="Young S.K."/>
            <person name="Zeng Q."/>
            <person name="Gargeya S."/>
            <person name="Fitzgerald M."/>
            <person name="Haas B."/>
            <person name="Abouelleil A."/>
            <person name="Alvarado L."/>
            <person name="Arachchi H.M."/>
            <person name="Berlin A."/>
            <person name="Brown A."/>
            <person name="Chapman S.B."/>
            <person name="Chen Z."/>
            <person name="Dunbar C."/>
            <person name="Freedman E."/>
            <person name="Gearin G."/>
            <person name="Gellesch M."/>
            <person name="Goldberg J."/>
            <person name="Griggs A."/>
            <person name="Gujja S."/>
            <person name="Heiman D."/>
            <person name="Howarth C."/>
            <person name="Larson L."/>
            <person name="Lui A."/>
            <person name="MacDonald P.J.P."/>
            <person name="Mehta T."/>
            <person name="Montmayeur A."/>
            <person name="Murphy C."/>
            <person name="Neiman D."/>
            <person name="Pearson M."/>
            <person name="Priest M."/>
            <person name="Roberts A."/>
            <person name="Saif S."/>
            <person name="Shea T."/>
            <person name="Shenoy N."/>
            <person name="Sisk P."/>
            <person name="Stolte C."/>
            <person name="Sykes S."/>
            <person name="Yandava C."/>
            <person name="Wortman J."/>
            <person name="Nusbaum C."/>
            <person name="Birren B."/>
        </authorList>
    </citation>
    <scope>NUCLEOTIDE SEQUENCE</scope>
    <source>
        <strain evidence="9">ATCC 64411</strain>
    </source>
</reference>
<protein>
    <recommendedName>
        <fullName evidence="8">Peptidase A1 domain-containing protein</fullName>
    </recommendedName>
</protein>
<dbReference type="VEuPathDB" id="FungiDB:MAPG_06814"/>
<dbReference type="eggNOG" id="KOG1339">
    <property type="taxonomic scope" value="Eukaryota"/>
</dbReference>
<dbReference type="InterPro" id="IPR033121">
    <property type="entry name" value="PEPTIDASE_A1"/>
</dbReference>
<keyword evidence="5 7" id="KW-0378">Hydrolase</keyword>
<comment type="similarity">
    <text evidence="1 7">Belongs to the peptidase A1 family.</text>
</comment>
<dbReference type="InterPro" id="IPR001461">
    <property type="entry name" value="Aspartic_peptidase_A1"/>
</dbReference>